<feature type="compositionally biased region" description="Polar residues" evidence="1">
    <location>
        <begin position="283"/>
        <end position="293"/>
    </location>
</feature>
<comment type="caution">
    <text evidence="6">The sequence shown here is derived from an EMBL/GenBank/DDBJ whole genome shotgun (WGS) entry which is preliminary data.</text>
</comment>
<evidence type="ECO:0008006" key="8">
    <source>
        <dbReference type="Google" id="ProtNLM"/>
    </source>
</evidence>
<evidence type="ECO:0000313" key="6">
    <source>
        <dbReference type="EMBL" id="CAA7016026.1"/>
    </source>
</evidence>
<accession>A0A6D2HN72</accession>
<feature type="compositionally biased region" description="Basic residues" evidence="1">
    <location>
        <begin position="1"/>
        <end position="12"/>
    </location>
</feature>
<keyword evidence="7" id="KW-1185">Reference proteome</keyword>
<dbReference type="Pfam" id="PF07727">
    <property type="entry name" value="RVT_2"/>
    <property type="match status" value="1"/>
</dbReference>
<dbReference type="Pfam" id="PF14244">
    <property type="entry name" value="Retrotran_gag_3"/>
    <property type="match status" value="1"/>
</dbReference>
<dbReference type="SUPFAM" id="SSF53098">
    <property type="entry name" value="Ribonuclease H-like"/>
    <property type="match status" value="1"/>
</dbReference>
<dbReference type="InterPro" id="IPR013103">
    <property type="entry name" value="RVT_2"/>
</dbReference>
<dbReference type="EMBL" id="CACVBM020000221">
    <property type="protein sequence ID" value="CAA7016026.1"/>
    <property type="molecule type" value="Genomic_DNA"/>
</dbReference>
<feature type="region of interest" description="Disordered" evidence="1">
    <location>
        <begin position="1"/>
        <end position="39"/>
    </location>
</feature>
<feature type="domain" description="Retroviral polymerase SH3-like" evidence="5">
    <location>
        <begin position="556"/>
        <end position="617"/>
    </location>
</feature>
<feature type="domain" description="Retrotransposon gag" evidence="2">
    <location>
        <begin position="117"/>
        <end position="224"/>
    </location>
</feature>
<dbReference type="InterPro" id="IPR043502">
    <property type="entry name" value="DNA/RNA_pol_sf"/>
</dbReference>
<dbReference type="Gene3D" id="3.30.420.10">
    <property type="entry name" value="Ribonuclease H-like superfamily/Ribonuclease H"/>
    <property type="match status" value="1"/>
</dbReference>
<dbReference type="OrthoDB" id="414104at2759"/>
<name>A0A6D2HN72_9BRAS</name>
<gene>
    <name evidence="6" type="ORF">MERR_LOCUS3261</name>
</gene>
<evidence type="ECO:0000259" key="2">
    <source>
        <dbReference type="Pfam" id="PF03732"/>
    </source>
</evidence>
<dbReference type="InterPro" id="IPR012337">
    <property type="entry name" value="RNaseH-like_sf"/>
</dbReference>
<protein>
    <recommendedName>
        <fullName evidence="8">Reverse transcriptase Ty1/copia-type domain-containing protein</fullName>
    </recommendedName>
</protein>
<dbReference type="InterPro" id="IPR036397">
    <property type="entry name" value="RNaseH_sf"/>
</dbReference>
<dbReference type="SUPFAM" id="SSF56672">
    <property type="entry name" value="DNA/RNA polymerases"/>
    <property type="match status" value="1"/>
</dbReference>
<dbReference type="GO" id="GO:0003676">
    <property type="term" value="F:nucleic acid binding"/>
    <property type="evidence" value="ECO:0007669"/>
    <property type="project" value="InterPro"/>
</dbReference>
<dbReference type="PANTHER" id="PTHR37610:SF97">
    <property type="entry name" value="RETROTRANSPOSON GAG DOMAIN-CONTAINING PROTEIN"/>
    <property type="match status" value="1"/>
</dbReference>
<dbReference type="Proteomes" id="UP000467841">
    <property type="component" value="Unassembled WGS sequence"/>
</dbReference>
<organism evidence="6 7">
    <name type="scientific">Microthlaspi erraticum</name>
    <dbReference type="NCBI Taxonomy" id="1685480"/>
    <lineage>
        <taxon>Eukaryota</taxon>
        <taxon>Viridiplantae</taxon>
        <taxon>Streptophyta</taxon>
        <taxon>Embryophyta</taxon>
        <taxon>Tracheophyta</taxon>
        <taxon>Spermatophyta</taxon>
        <taxon>Magnoliopsida</taxon>
        <taxon>eudicotyledons</taxon>
        <taxon>Gunneridae</taxon>
        <taxon>Pentapetalae</taxon>
        <taxon>rosids</taxon>
        <taxon>malvids</taxon>
        <taxon>Brassicales</taxon>
        <taxon>Brassicaceae</taxon>
        <taxon>Coluteocarpeae</taxon>
        <taxon>Microthlaspi</taxon>
    </lineage>
</organism>
<dbReference type="InterPro" id="IPR029472">
    <property type="entry name" value="Copia-like_N"/>
</dbReference>
<sequence length="1099" mass="123246">MVIGRKVTRRTNRTTSSARKSATRKARDSSPEPDSPLTFTISPNSVHSPYYLTSGDNPGHSIISEVLDGSNYDNWRIAMNIALDAKNKLAFIDGSIVRPSESEQIFRIWSRCNSMVKSWILNSVSKEIYKSILRFSDASEIWKDLSTHFHITSLPRSYQLSQQIWSLNQGSMDLSTYYTKLKTLWNELDGTSCEKTCHTCDCCKSMAKKSDHAKVIKFLAGLNDSYVVNATAFQVTVPDPTSASTNAASYQSQKPARICSHCGYTGHTVDMCYKIHGYPPNFKQKNSKTSSEKQPYIPKPPQSSCPVVAQVAVPSDHNNAKERLTQLSKDQIHGVIDYFNVQLQPSINQLSEEKFTSGGLITTFPGMAFSSSTLHFVGALRATGNVLSFDSWIIDSGATHHDPIKGLMIGQGEEIANLYVVDVAFGLKTSFQHSSFIYNVVDSELWHNRLGHPSDFKTDLGPFSVPTVEGYKHFLTIVDDHTRVTWVYLLRTKDEVRVIPDFLKMIENQYNCKVRGVRSAVFLINRLPTPLLQNKTLFALLTGKMPDYKGLRVFGCLNFCSTSSKGINKFQPRACPCVFLGYPAGYKRYKLLDMETNKVHISRHVVFHETNILFTSDQNEPLPDVFSHMPDSSTSPSSSATAGNIPAVIPVVQNVPTAVASSTEESIHRVERDKEKRSSKPPAYLDEYYCNMEKAEIPYPFVNYVFYAELSKDYKAYICSVNLHAEPTSFSQAKKFAEWLTAMNEELFALEKTGSLERNKARLIAKGYTQREGVDFVDTYSPVAKMTTVKTLLTVAAAKGWSLTQLDISNAFLNGDLDEEIYMTLPPGYTTKNGESLPPNAVCRLKKSLYGLKQTSRHWFIKFSSVLLGLRFKKSHADHTPFVKNEGGVYLAVLVYVDDIIIPSNSDPAVDQLKANLEAAFRLRDLGPLRYFLGLEIARSAKGISVCQRMYTLELLEEAGFTDCKSSSIPMDPSVKLVQDSAEPILDEISLYRKLVGKMMYLTITRRDITFDVNKLCEFASTPKLSHLNAAYRVFRYLKDTVGLDLFYSVDLNLLLSGFTDADWLLCPDTRPVAIVCFLVPPPHLLEVQETTSSFKFIS</sequence>
<dbReference type="InterPro" id="IPR057670">
    <property type="entry name" value="SH3_retrovirus"/>
</dbReference>
<evidence type="ECO:0000259" key="3">
    <source>
        <dbReference type="Pfam" id="PF07727"/>
    </source>
</evidence>
<dbReference type="InterPro" id="IPR005162">
    <property type="entry name" value="Retrotrans_gag_dom"/>
</dbReference>
<feature type="region of interest" description="Disordered" evidence="1">
    <location>
        <begin position="283"/>
        <end position="303"/>
    </location>
</feature>
<evidence type="ECO:0000259" key="4">
    <source>
        <dbReference type="Pfam" id="PF14244"/>
    </source>
</evidence>
<reference evidence="6" key="1">
    <citation type="submission" date="2020-01" db="EMBL/GenBank/DDBJ databases">
        <authorList>
            <person name="Mishra B."/>
        </authorList>
    </citation>
    <scope>NUCLEOTIDE SEQUENCE [LARGE SCALE GENOMIC DNA]</scope>
</reference>
<dbReference type="Pfam" id="PF03732">
    <property type="entry name" value="Retrotrans_gag"/>
    <property type="match status" value="1"/>
</dbReference>
<dbReference type="AlphaFoldDB" id="A0A6D2HN72"/>
<feature type="domain" description="Reverse transcriptase Ty1/copia-type" evidence="3">
    <location>
        <begin position="758"/>
        <end position="971"/>
    </location>
</feature>
<dbReference type="Pfam" id="PF25597">
    <property type="entry name" value="SH3_retrovirus"/>
    <property type="match status" value="1"/>
</dbReference>
<proteinExistence type="predicted"/>
<evidence type="ECO:0000259" key="5">
    <source>
        <dbReference type="Pfam" id="PF25597"/>
    </source>
</evidence>
<evidence type="ECO:0000256" key="1">
    <source>
        <dbReference type="SAM" id="MobiDB-lite"/>
    </source>
</evidence>
<dbReference type="PANTHER" id="PTHR37610">
    <property type="entry name" value="CCHC-TYPE DOMAIN-CONTAINING PROTEIN"/>
    <property type="match status" value="1"/>
</dbReference>
<feature type="domain" description="Retrotransposon Copia-like N-terminal" evidence="4">
    <location>
        <begin position="56"/>
        <end position="99"/>
    </location>
</feature>
<evidence type="ECO:0000313" key="7">
    <source>
        <dbReference type="Proteomes" id="UP000467841"/>
    </source>
</evidence>